<evidence type="ECO:0000256" key="6">
    <source>
        <dbReference type="ARBA" id="ARBA00023136"/>
    </source>
</evidence>
<dbReference type="Gene3D" id="1.20.1250.20">
    <property type="entry name" value="MFS general substrate transporter like domains"/>
    <property type="match status" value="1"/>
</dbReference>
<feature type="transmembrane region" description="Helical" evidence="7">
    <location>
        <begin position="116"/>
        <end position="137"/>
    </location>
</feature>
<comment type="caution">
    <text evidence="9">The sequence shown here is derived from an EMBL/GenBank/DDBJ whole genome shotgun (WGS) entry which is preliminary data.</text>
</comment>
<dbReference type="InterPro" id="IPR036259">
    <property type="entry name" value="MFS_trans_sf"/>
</dbReference>
<dbReference type="Proteomes" id="UP001267290">
    <property type="component" value="Unassembled WGS sequence"/>
</dbReference>
<evidence type="ECO:0000256" key="7">
    <source>
        <dbReference type="SAM" id="Phobius"/>
    </source>
</evidence>
<organism evidence="9 10">
    <name type="scientific">Paenibacillus qinlingensis</name>
    <dbReference type="NCBI Taxonomy" id="1837343"/>
    <lineage>
        <taxon>Bacteria</taxon>
        <taxon>Bacillati</taxon>
        <taxon>Bacillota</taxon>
        <taxon>Bacilli</taxon>
        <taxon>Bacillales</taxon>
        <taxon>Paenibacillaceae</taxon>
        <taxon>Paenibacillus</taxon>
    </lineage>
</organism>
<dbReference type="PANTHER" id="PTHR23501:SF197">
    <property type="entry name" value="COMD"/>
    <property type="match status" value="1"/>
</dbReference>
<keyword evidence="5 7" id="KW-1133">Transmembrane helix</keyword>
<dbReference type="PRINTS" id="PR01036">
    <property type="entry name" value="TCRTETB"/>
</dbReference>
<feature type="transmembrane region" description="Helical" evidence="7">
    <location>
        <begin position="179"/>
        <end position="200"/>
    </location>
</feature>
<evidence type="ECO:0000256" key="2">
    <source>
        <dbReference type="ARBA" id="ARBA00022448"/>
    </source>
</evidence>
<evidence type="ECO:0000256" key="5">
    <source>
        <dbReference type="ARBA" id="ARBA00022989"/>
    </source>
</evidence>
<dbReference type="EMBL" id="JAVDSB010000017">
    <property type="protein sequence ID" value="MDR6554582.1"/>
    <property type="molecule type" value="Genomic_DNA"/>
</dbReference>
<feature type="transmembrane region" description="Helical" evidence="7">
    <location>
        <begin position="310"/>
        <end position="334"/>
    </location>
</feature>
<feature type="transmembrane region" description="Helical" evidence="7">
    <location>
        <begin position="149"/>
        <end position="167"/>
    </location>
</feature>
<dbReference type="InterPro" id="IPR004638">
    <property type="entry name" value="EmrB-like"/>
</dbReference>
<dbReference type="PROSITE" id="PS50850">
    <property type="entry name" value="MFS"/>
    <property type="match status" value="1"/>
</dbReference>
<dbReference type="Pfam" id="PF07690">
    <property type="entry name" value="MFS_1"/>
    <property type="match status" value="1"/>
</dbReference>
<feature type="transmembrane region" description="Helical" evidence="7">
    <location>
        <begin position="412"/>
        <end position="429"/>
    </location>
</feature>
<dbReference type="CDD" id="cd17502">
    <property type="entry name" value="MFS_Azr1_MDR_like"/>
    <property type="match status" value="1"/>
</dbReference>
<keyword evidence="2" id="KW-0813">Transport</keyword>
<feature type="transmembrane region" description="Helical" evidence="7">
    <location>
        <begin position="60"/>
        <end position="78"/>
    </location>
</feature>
<feature type="domain" description="Major facilitator superfamily (MFS) profile" evidence="8">
    <location>
        <begin position="26"/>
        <end position="529"/>
    </location>
</feature>
<feature type="transmembrane region" description="Helical" evidence="7">
    <location>
        <begin position="25"/>
        <end position="48"/>
    </location>
</feature>
<feature type="transmembrane region" description="Helical" evidence="7">
    <location>
        <begin position="238"/>
        <end position="260"/>
    </location>
</feature>
<dbReference type="RefSeq" id="WP_310502003.1">
    <property type="nucleotide sequence ID" value="NZ_JAVDSB010000017.1"/>
</dbReference>
<keyword evidence="4 7" id="KW-0812">Transmembrane</keyword>
<sequence>MDNIQKAAPNELSDSAAPELKNRGLLLTGLIIAMLFGALDGTIVGTAMPRIVGEFGGLGLMTWLTTAYMLTSTVVVPIAGKLADLIGRRVIYVTGLIIFIVASALCGMSQNMTELILFRGLQGLGGGIMMPMAMIIIGDLFTGKQRAKWQGVFGAIFGLSSVIGPQVGGWIVDAWDWRWVFYINLPVGILAVILIAIALPKHKSVGKVKFDIPGIVTMIVGVVSLLLALTFGGSEYAWGSWQIIGLFVLAVASLTAFIFIESKAAEPILPVRLFKNRTFSTINGVGFLMAVGMFGAIMFVPLFMQGIVGISASASGTVMTPLMITMIIASVVSGQFIAKIGVRKQMLIGMIVMAVGFLFLGTMGISTTKLIASSYMVLLGLGMGLVMPILTLALQESFPKSELGVVTSSSQFFRQIGGTFGMTILGAIMNHKSTVLLERDLEPVVKQLPAEASELANSMTDMIHTNPQALYSSLLVPESLAKMPKEFVEHMVPMLKNALVTSLHSVFTYGLVFVLLGAILTLFVGNIKLSDRKKKNEDDGDEEKQVSPHLA</sequence>
<evidence type="ECO:0000259" key="8">
    <source>
        <dbReference type="PROSITE" id="PS50850"/>
    </source>
</evidence>
<dbReference type="InterPro" id="IPR011701">
    <property type="entry name" value="MFS"/>
</dbReference>
<feature type="transmembrane region" description="Helical" evidence="7">
    <location>
        <begin position="212"/>
        <end position="232"/>
    </location>
</feature>
<gene>
    <name evidence="9" type="ORF">J2736_005812</name>
</gene>
<feature type="transmembrane region" description="Helical" evidence="7">
    <location>
        <begin position="371"/>
        <end position="392"/>
    </location>
</feature>
<evidence type="ECO:0000313" key="9">
    <source>
        <dbReference type="EMBL" id="MDR6554582.1"/>
    </source>
</evidence>
<protein>
    <submittedName>
        <fullName evidence="9">EmrB/QacA subfamily drug resistance transporter</fullName>
    </submittedName>
</protein>
<accession>A0ABU1P5W0</accession>
<evidence type="ECO:0000313" key="10">
    <source>
        <dbReference type="Proteomes" id="UP001267290"/>
    </source>
</evidence>
<dbReference type="InterPro" id="IPR020846">
    <property type="entry name" value="MFS_dom"/>
</dbReference>
<evidence type="ECO:0000256" key="4">
    <source>
        <dbReference type="ARBA" id="ARBA00022692"/>
    </source>
</evidence>
<feature type="transmembrane region" description="Helical" evidence="7">
    <location>
        <begin position="506"/>
        <end position="525"/>
    </location>
</feature>
<feature type="transmembrane region" description="Helical" evidence="7">
    <location>
        <begin position="346"/>
        <end position="365"/>
    </location>
</feature>
<keyword evidence="6 7" id="KW-0472">Membrane</keyword>
<feature type="transmembrane region" description="Helical" evidence="7">
    <location>
        <begin position="90"/>
        <end position="110"/>
    </location>
</feature>
<reference evidence="9 10" key="1">
    <citation type="submission" date="2023-07" db="EMBL/GenBank/DDBJ databases">
        <title>Sorghum-associated microbial communities from plants grown in Nebraska, USA.</title>
        <authorList>
            <person name="Schachtman D."/>
        </authorList>
    </citation>
    <scope>NUCLEOTIDE SEQUENCE [LARGE SCALE GENOMIC DNA]</scope>
    <source>
        <strain evidence="9 10">CC258</strain>
    </source>
</reference>
<keyword evidence="10" id="KW-1185">Reference proteome</keyword>
<evidence type="ECO:0000256" key="1">
    <source>
        <dbReference type="ARBA" id="ARBA00004651"/>
    </source>
</evidence>
<dbReference type="PROSITE" id="PS00216">
    <property type="entry name" value="SUGAR_TRANSPORT_1"/>
    <property type="match status" value="1"/>
</dbReference>
<feature type="transmembrane region" description="Helical" evidence="7">
    <location>
        <begin position="281"/>
        <end position="304"/>
    </location>
</feature>
<keyword evidence="3" id="KW-1003">Cell membrane</keyword>
<comment type="subcellular location">
    <subcellularLocation>
        <location evidence="1">Cell membrane</location>
        <topology evidence="1">Multi-pass membrane protein</topology>
    </subcellularLocation>
</comment>
<dbReference type="NCBIfam" id="TIGR00711">
    <property type="entry name" value="efflux_EmrB"/>
    <property type="match status" value="1"/>
</dbReference>
<dbReference type="PANTHER" id="PTHR23501">
    <property type="entry name" value="MAJOR FACILITATOR SUPERFAMILY"/>
    <property type="match status" value="1"/>
</dbReference>
<dbReference type="InterPro" id="IPR005829">
    <property type="entry name" value="Sugar_transporter_CS"/>
</dbReference>
<name>A0ABU1P5W0_9BACL</name>
<dbReference type="Gene3D" id="1.20.1720.10">
    <property type="entry name" value="Multidrug resistance protein D"/>
    <property type="match status" value="1"/>
</dbReference>
<proteinExistence type="predicted"/>
<dbReference type="SUPFAM" id="SSF103473">
    <property type="entry name" value="MFS general substrate transporter"/>
    <property type="match status" value="1"/>
</dbReference>
<evidence type="ECO:0000256" key="3">
    <source>
        <dbReference type="ARBA" id="ARBA00022475"/>
    </source>
</evidence>